<feature type="compositionally biased region" description="Polar residues" evidence="5">
    <location>
        <begin position="287"/>
        <end position="306"/>
    </location>
</feature>
<dbReference type="InterPro" id="IPR046347">
    <property type="entry name" value="bZIP_sf"/>
</dbReference>
<evidence type="ECO:0000313" key="8">
    <source>
        <dbReference type="Proteomes" id="UP001633002"/>
    </source>
</evidence>
<evidence type="ECO:0000256" key="1">
    <source>
        <dbReference type="ARBA" id="ARBA00023015"/>
    </source>
</evidence>
<feature type="region of interest" description="Disordered" evidence="5">
    <location>
        <begin position="135"/>
        <end position="160"/>
    </location>
</feature>
<keyword evidence="3" id="KW-0539">Nucleus</keyword>
<keyword evidence="1" id="KW-0805">Transcription regulation</keyword>
<evidence type="ECO:0000259" key="6">
    <source>
        <dbReference type="PROSITE" id="PS50217"/>
    </source>
</evidence>
<gene>
    <name evidence="7" type="ORF">R1sor_018455</name>
</gene>
<dbReference type="PROSITE" id="PS00036">
    <property type="entry name" value="BZIP_BASIC"/>
    <property type="match status" value="1"/>
</dbReference>
<dbReference type="InterPro" id="IPR052483">
    <property type="entry name" value="bZIP_transcription_regulators"/>
</dbReference>
<evidence type="ECO:0000256" key="4">
    <source>
        <dbReference type="SAM" id="Coils"/>
    </source>
</evidence>
<feature type="compositionally biased region" description="Polar residues" evidence="5">
    <location>
        <begin position="245"/>
        <end position="264"/>
    </location>
</feature>
<dbReference type="Proteomes" id="UP001633002">
    <property type="component" value="Unassembled WGS sequence"/>
</dbReference>
<organism evidence="7 8">
    <name type="scientific">Riccia sorocarpa</name>
    <dbReference type="NCBI Taxonomy" id="122646"/>
    <lineage>
        <taxon>Eukaryota</taxon>
        <taxon>Viridiplantae</taxon>
        <taxon>Streptophyta</taxon>
        <taxon>Embryophyta</taxon>
        <taxon>Marchantiophyta</taxon>
        <taxon>Marchantiopsida</taxon>
        <taxon>Marchantiidae</taxon>
        <taxon>Marchantiales</taxon>
        <taxon>Ricciaceae</taxon>
        <taxon>Riccia</taxon>
    </lineage>
</organism>
<protein>
    <recommendedName>
        <fullName evidence="6">BZIP domain-containing protein</fullName>
    </recommendedName>
</protein>
<dbReference type="InterPro" id="IPR044759">
    <property type="entry name" value="bZIP_RF2"/>
</dbReference>
<evidence type="ECO:0000256" key="2">
    <source>
        <dbReference type="ARBA" id="ARBA00023163"/>
    </source>
</evidence>
<name>A0ABD3I9R5_9MARC</name>
<accession>A0ABD3I9R5</accession>
<dbReference type="Pfam" id="PF00170">
    <property type="entry name" value="bZIP_1"/>
    <property type="match status" value="1"/>
</dbReference>
<feature type="coiled-coil region" evidence="4">
    <location>
        <begin position="377"/>
        <end position="418"/>
    </location>
</feature>
<dbReference type="PANTHER" id="PTHR46391:SF35">
    <property type="entry name" value="BASIC LEUCINE ZIPPER 34-LIKE ISOFORM X1"/>
    <property type="match status" value="1"/>
</dbReference>
<dbReference type="PROSITE" id="PS50217">
    <property type="entry name" value="BZIP"/>
    <property type="match status" value="1"/>
</dbReference>
<dbReference type="Gene3D" id="1.20.5.170">
    <property type="match status" value="1"/>
</dbReference>
<dbReference type="FunFam" id="1.20.5.170:FF:000086">
    <property type="entry name" value="Transcription factor VIP1"/>
    <property type="match status" value="1"/>
</dbReference>
<feature type="region of interest" description="Disordered" evidence="5">
    <location>
        <begin position="98"/>
        <end position="122"/>
    </location>
</feature>
<reference evidence="7 8" key="1">
    <citation type="submission" date="2024-09" db="EMBL/GenBank/DDBJ databases">
        <title>Chromosome-scale assembly of Riccia sorocarpa.</title>
        <authorList>
            <person name="Paukszto L."/>
        </authorList>
    </citation>
    <scope>NUCLEOTIDE SEQUENCE [LARGE SCALE GENOMIC DNA]</scope>
    <source>
        <strain evidence="7">LP-2024</strain>
        <tissue evidence="7">Aerial parts of the thallus</tissue>
    </source>
</reference>
<comment type="caution">
    <text evidence="7">The sequence shown here is derived from an EMBL/GenBank/DDBJ whole genome shotgun (WGS) entry which is preliminary data.</text>
</comment>
<dbReference type="SUPFAM" id="SSF57959">
    <property type="entry name" value="Leucine zipper domain"/>
    <property type="match status" value="1"/>
</dbReference>
<evidence type="ECO:0000256" key="3">
    <source>
        <dbReference type="ARBA" id="ARBA00023242"/>
    </source>
</evidence>
<keyword evidence="4" id="KW-0175">Coiled coil</keyword>
<keyword evidence="8" id="KW-1185">Reference proteome</keyword>
<feature type="compositionally biased region" description="Polar residues" evidence="5">
    <location>
        <begin position="224"/>
        <end position="238"/>
    </location>
</feature>
<dbReference type="CDD" id="cd14703">
    <property type="entry name" value="bZIP_plant_RF2"/>
    <property type="match status" value="1"/>
</dbReference>
<evidence type="ECO:0000313" key="7">
    <source>
        <dbReference type="EMBL" id="KAL3700433.1"/>
    </source>
</evidence>
<sequence length="510" mass="56246">MEVVVFFLASRSAWMGTVDPLDILKSLLNLGFQEANIRIEDAFFPQMGSQAKDGRAVNWSFPMNPTHLPPKSPTFPGFGTSLFESTSGAFLGVGPSRYQRGGPSGGGHKRTPSAGFLPPAHPSWLDEVIDPQDVPFKRGSHRRSSSDSVAFLEGPGSFSKIDDHIAEEDEFDTRSVVSIPSARGSVDFDRLDEEQLMCMFTDIEPYQHKAASHHGHQSELARAQSGSNAVSSSAADSWTSERRTPATTPENPSTPSDSNSLSEVSNEDRGLGKLKSEPEVQSEGEGASSQQHAKGESSQLLSSQIDPNLDPKRAKRILANRQSAQRSRVRKLQYISELERSVNALQTEVSTLSPQVAFLDHQRVVLNVDNNALKQKIAALSQDKRFKEAHNDALKKEVQRLRQLYQQQQQQQHQHMQQQHLQQHLQQHQQLQSSTPVAYELQQQQFSKLDLGSAESKHAGADAFCTLSKGANGVQSVSGPGPIAAPRSNVRFYGSQPLRTERLSYIHKGQ</sequence>
<dbReference type="PANTHER" id="PTHR46391">
    <property type="entry name" value="BASIC LEUCINE ZIPPER 34"/>
    <property type="match status" value="1"/>
</dbReference>
<feature type="region of interest" description="Disordered" evidence="5">
    <location>
        <begin position="209"/>
        <end position="310"/>
    </location>
</feature>
<feature type="compositionally biased region" description="Basic and acidic residues" evidence="5">
    <location>
        <begin position="266"/>
        <end position="278"/>
    </location>
</feature>
<dbReference type="EMBL" id="JBJQOH010000001">
    <property type="protein sequence ID" value="KAL3700433.1"/>
    <property type="molecule type" value="Genomic_DNA"/>
</dbReference>
<evidence type="ECO:0000256" key="5">
    <source>
        <dbReference type="SAM" id="MobiDB-lite"/>
    </source>
</evidence>
<keyword evidence="2" id="KW-0804">Transcription</keyword>
<dbReference type="InterPro" id="IPR004827">
    <property type="entry name" value="bZIP"/>
</dbReference>
<dbReference type="SMART" id="SM00338">
    <property type="entry name" value="BRLZ"/>
    <property type="match status" value="1"/>
</dbReference>
<feature type="domain" description="BZIP" evidence="6">
    <location>
        <begin position="310"/>
        <end position="373"/>
    </location>
</feature>
<proteinExistence type="predicted"/>
<dbReference type="AlphaFoldDB" id="A0ABD3I9R5"/>